<evidence type="ECO:0008006" key="7">
    <source>
        <dbReference type="Google" id="ProtNLM"/>
    </source>
</evidence>
<dbReference type="Proteomes" id="UP000014760">
    <property type="component" value="Unassembled WGS sequence"/>
</dbReference>
<accession>R7URT1</accession>
<reference evidence="5" key="3">
    <citation type="submission" date="2015-06" db="UniProtKB">
        <authorList>
            <consortium name="EnsemblMetazoa"/>
        </authorList>
    </citation>
    <scope>IDENTIFICATION</scope>
</reference>
<dbReference type="EMBL" id="AMQN01001184">
    <property type="status" value="NOT_ANNOTATED_CDS"/>
    <property type="molecule type" value="Genomic_DNA"/>
</dbReference>
<organism evidence="4">
    <name type="scientific">Capitella teleta</name>
    <name type="common">Polychaete worm</name>
    <dbReference type="NCBI Taxonomy" id="283909"/>
    <lineage>
        <taxon>Eukaryota</taxon>
        <taxon>Metazoa</taxon>
        <taxon>Spiralia</taxon>
        <taxon>Lophotrochozoa</taxon>
        <taxon>Annelida</taxon>
        <taxon>Polychaeta</taxon>
        <taxon>Sedentaria</taxon>
        <taxon>Scolecida</taxon>
        <taxon>Capitellidae</taxon>
        <taxon>Capitella</taxon>
    </lineage>
</organism>
<dbReference type="EMBL" id="KB300511">
    <property type="protein sequence ID" value="ELU06617.1"/>
    <property type="molecule type" value="Genomic_DNA"/>
</dbReference>
<dbReference type="InterPro" id="IPR002347">
    <property type="entry name" value="SDR_fam"/>
</dbReference>
<gene>
    <name evidence="4" type="ORF">CAPTEDRAFT_150180</name>
</gene>
<dbReference type="InterPro" id="IPR036291">
    <property type="entry name" value="NAD(P)-bd_dom_sf"/>
</dbReference>
<protein>
    <recommendedName>
        <fullName evidence="7">WW domain-containing oxidoreductase</fullName>
    </recommendedName>
</protein>
<dbReference type="AlphaFoldDB" id="R7URT1"/>
<evidence type="ECO:0000256" key="1">
    <source>
        <dbReference type="ARBA" id="ARBA00006484"/>
    </source>
</evidence>
<evidence type="ECO:0000256" key="2">
    <source>
        <dbReference type="ARBA" id="ARBA00022857"/>
    </source>
</evidence>
<evidence type="ECO:0000313" key="4">
    <source>
        <dbReference type="EMBL" id="ELU06617.1"/>
    </source>
</evidence>
<reference evidence="6" key="1">
    <citation type="submission" date="2012-12" db="EMBL/GenBank/DDBJ databases">
        <authorList>
            <person name="Hellsten U."/>
            <person name="Grimwood J."/>
            <person name="Chapman J.A."/>
            <person name="Shapiro H."/>
            <person name="Aerts A."/>
            <person name="Otillar R.P."/>
            <person name="Terry A.Y."/>
            <person name="Boore J.L."/>
            <person name="Simakov O."/>
            <person name="Marletaz F."/>
            <person name="Cho S.-J."/>
            <person name="Edsinger-Gonzales E."/>
            <person name="Havlak P."/>
            <person name="Kuo D.-H."/>
            <person name="Larsson T."/>
            <person name="Lv J."/>
            <person name="Arendt D."/>
            <person name="Savage R."/>
            <person name="Osoegawa K."/>
            <person name="de Jong P."/>
            <person name="Lindberg D.R."/>
            <person name="Seaver E.C."/>
            <person name="Weisblat D.A."/>
            <person name="Putnam N.H."/>
            <person name="Grigoriev I.V."/>
            <person name="Rokhsar D.S."/>
        </authorList>
    </citation>
    <scope>NUCLEOTIDE SEQUENCE</scope>
    <source>
        <strain evidence="6">I ESC-2004</strain>
    </source>
</reference>
<evidence type="ECO:0000313" key="5">
    <source>
        <dbReference type="EnsemblMetazoa" id="CapteP150180"/>
    </source>
</evidence>
<dbReference type="STRING" id="283909.R7URT1"/>
<dbReference type="Gene3D" id="3.40.50.720">
    <property type="entry name" value="NAD(P)-binding Rossmann-like Domain"/>
    <property type="match status" value="1"/>
</dbReference>
<reference evidence="4 6" key="2">
    <citation type="journal article" date="2013" name="Nature">
        <title>Insights into bilaterian evolution from three spiralian genomes.</title>
        <authorList>
            <person name="Simakov O."/>
            <person name="Marletaz F."/>
            <person name="Cho S.J."/>
            <person name="Edsinger-Gonzales E."/>
            <person name="Havlak P."/>
            <person name="Hellsten U."/>
            <person name="Kuo D.H."/>
            <person name="Larsson T."/>
            <person name="Lv J."/>
            <person name="Arendt D."/>
            <person name="Savage R."/>
            <person name="Osoegawa K."/>
            <person name="de Jong P."/>
            <person name="Grimwood J."/>
            <person name="Chapman J.A."/>
            <person name="Shapiro H."/>
            <person name="Aerts A."/>
            <person name="Otillar R.P."/>
            <person name="Terry A.Y."/>
            <person name="Boore J.L."/>
            <person name="Grigoriev I.V."/>
            <person name="Lindberg D.R."/>
            <person name="Seaver E.C."/>
            <person name="Weisblat D.A."/>
            <person name="Putnam N.H."/>
            <person name="Rokhsar D.S."/>
        </authorList>
    </citation>
    <scope>NUCLEOTIDE SEQUENCE</scope>
    <source>
        <strain evidence="4 6">I ESC-2004</strain>
    </source>
</reference>
<dbReference type="OMA" id="SGANCHP"/>
<dbReference type="OrthoDB" id="191139at2759"/>
<dbReference type="Pfam" id="PF00106">
    <property type="entry name" value="adh_short"/>
    <property type="match status" value="1"/>
</dbReference>
<dbReference type="EMBL" id="AMQN01001183">
    <property type="status" value="NOT_ANNOTATED_CDS"/>
    <property type="molecule type" value="Genomic_DNA"/>
</dbReference>
<name>R7URT1_CAPTE</name>
<dbReference type="FunFam" id="3.40.50.720:FF:000353">
    <property type="entry name" value="WW domain-containing oxidoreductase"/>
    <property type="match status" value="1"/>
</dbReference>
<dbReference type="PRINTS" id="PR00081">
    <property type="entry name" value="GDHRDH"/>
</dbReference>
<dbReference type="HOGENOM" id="CLU_010194_44_5_1"/>
<keyword evidence="2" id="KW-0521">NADP</keyword>
<proteinExistence type="inferred from homology"/>
<keyword evidence="6" id="KW-1185">Reference proteome</keyword>
<dbReference type="PANTHER" id="PTHR24320">
    <property type="entry name" value="RETINOL DEHYDROGENASE"/>
    <property type="match status" value="1"/>
</dbReference>
<keyword evidence="3" id="KW-0560">Oxidoreductase</keyword>
<evidence type="ECO:0000313" key="6">
    <source>
        <dbReference type="Proteomes" id="UP000014760"/>
    </source>
</evidence>
<dbReference type="GO" id="GO:0016491">
    <property type="term" value="F:oxidoreductase activity"/>
    <property type="evidence" value="ECO:0007669"/>
    <property type="project" value="UniProtKB-KW"/>
</dbReference>
<dbReference type="FunCoup" id="R7URT1">
    <property type="interactions" value="267"/>
</dbReference>
<comment type="similarity">
    <text evidence="1">Belongs to the short-chain dehydrogenases/reductases (SDR) family.</text>
</comment>
<sequence>MAAMQVLLGRDLSDQFAVVTGANSGIGYETARSLALHGAHVVLACRDSHKAAAALQKIRQERPSAKVTNLHLDLNCLASVKNFANAYIGHNWPLHLLILNAGVFGLPYSQTEDGFETTFQTNHLGHFYLTQLLMGTLKKSAPGRVISVSAESHRFTDLSQSTICETLLSPPEDGYRAIYSYNQSKLCNILMSQELHRRLSSCGVMCHAVHPGNVVSTGLPRHSWFYRIIFTAVRPFAKSQQQAAATSVFCATAQELENFSGYYFNNCFQCQPSGTSLSTELASRLWELSERMVNKARTLQQI</sequence>
<dbReference type="EnsemblMetazoa" id="CapteT150180">
    <property type="protein sequence ID" value="CapteP150180"/>
    <property type="gene ID" value="CapteG150180"/>
</dbReference>
<dbReference type="PANTHER" id="PTHR24320:SF282">
    <property type="entry name" value="WW DOMAIN-CONTAINING OXIDOREDUCTASE"/>
    <property type="match status" value="1"/>
</dbReference>
<evidence type="ECO:0000256" key="3">
    <source>
        <dbReference type="ARBA" id="ARBA00023002"/>
    </source>
</evidence>
<dbReference type="SUPFAM" id="SSF51735">
    <property type="entry name" value="NAD(P)-binding Rossmann-fold domains"/>
    <property type="match status" value="1"/>
</dbReference>